<organism evidence="3">
    <name type="scientific">marine metagenome</name>
    <dbReference type="NCBI Taxonomy" id="408172"/>
    <lineage>
        <taxon>unclassified sequences</taxon>
        <taxon>metagenomes</taxon>
        <taxon>ecological metagenomes</taxon>
    </lineage>
</organism>
<dbReference type="SUPFAM" id="SSF52540">
    <property type="entry name" value="P-loop containing nucleoside triphosphate hydrolases"/>
    <property type="match status" value="1"/>
</dbReference>
<proteinExistence type="predicted"/>
<accession>A0A381ZIU2</accession>
<gene>
    <name evidence="3" type="ORF">METZ01_LOCUS142014</name>
</gene>
<dbReference type="InterPro" id="IPR011669">
    <property type="entry name" value="DgcN-like"/>
</dbReference>
<dbReference type="InterPro" id="IPR027417">
    <property type="entry name" value="P-loop_NTPase"/>
</dbReference>
<reference evidence="3" key="1">
    <citation type="submission" date="2018-05" db="EMBL/GenBank/DDBJ databases">
        <authorList>
            <person name="Lanie J.A."/>
            <person name="Ng W.-L."/>
            <person name="Kazmierczak K.M."/>
            <person name="Andrzejewski T.M."/>
            <person name="Davidsen T.M."/>
            <person name="Wayne K.J."/>
            <person name="Tettelin H."/>
            <person name="Glass J.I."/>
            <person name="Rusch D."/>
            <person name="Podicherti R."/>
            <person name="Tsui H.-C.T."/>
            <person name="Winkler M.E."/>
        </authorList>
    </citation>
    <scope>NUCLEOTIDE SEQUENCE</scope>
</reference>
<dbReference type="AlphaFoldDB" id="A0A381ZIU2"/>
<evidence type="ECO:0000259" key="2">
    <source>
        <dbReference type="Pfam" id="PF17396"/>
    </source>
</evidence>
<protein>
    <recommendedName>
        <fullName evidence="4">DUF1611 domain-containing protein</fullName>
    </recommendedName>
</protein>
<feature type="domain" description="D-glutamate N-acetyltransferase-like N-terminal" evidence="2">
    <location>
        <begin position="32"/>
        <end position="121"/>
    </location>
</feature>
<dbReference type="InterPro" id="IPR035402">
    <property type="entry name" value="DgcN-like_N"/>
</dbReference>
<evidence type="ECO:0000259" key="1">
    <source>
        <dbReference type="Pfam" id="PF07755"/>
    </source>
</evidence>
<evidence type="ECO:0008006" key="4">
    <source>
        <dbReference type="Google" id="ProtNLM"/>
    </source>
</evidence>
<dbReference type="Gene3D" id="3.40.50.720">
    <property type="entry name" value="NAD(P)-binding Rossmann-like Domain"/>
    <property type="match status" value="1"/>
</dbReference>
<dbReference type="PIRSF" id="PIRSF026760">
    <property type="entry name" value="UCP026760"/>
    <property type="match status" value="1"/>
</dbReference>
<dbReference type="Gene3D" id="3.40.50.300">
    <property type="entry name" value="P-loop containing nucleotide triphosphate hydrolases"/>
    <property type="match status" value="1"/>
</dbReference>
<dbReference type="PANTHER" id="PTHR40690:SF1">
    <property type="entry name" value="DUF1611 DOMAIN-CONTAINING PROTEIN"/>
    <property type="match status" value="1"/>
</dbReference>
<dbReference type="EMBL" id="UINC01021497">
    <property type="protein sequence ID" value="SVA89160.1"/>
    <property type="molecule type" value="Genomic_DNA"/>
</dbReference>
<dbReference type="InterPro" id="IPR035086">
    <property type="entry name" value="DgcN-like_C"/>
</dbReference>
<feature type="domain" description="D-glutamate N-acetyltransferase-like C-terminal" evidence="1">
    <location>
        <begin position="127"/>
        <end position="326"/>
    </location>
</feature>
<evidence type="ECO:0000313" key="3">
    <source>
        <dbReference type="EMBL" id="SVA89160.1"/>
    </source>
</evidence>
<sequence>MEGHLFTDYGKMGLGILRYLPNRIVAVIDSKNDGKNTKECLSIERNVPIVSNLDMAISKGAEVLILGIAPSGGKIPKSWFLIIDKAISKNLSIINGLHDSLSLKYKNKLTDNQWIWDVRIPQFIPEIASGKAAKLNNKRILCVGTDMAVGKMTTSLEIHKWAMEKKIKSSFIATGQIGITVTGNGIPLDAYKVDHACGAVEKMVLEKSNDDWVFIEGQGSLLNPGSTASLPLIRGSCATHMILCHRADFLALRDYKHIIIPDLNEVIKLYESLASACGIYPKAKVVGISLNTFKLDSISAKKAVDFLESSTNLPVTDVIRYGPEKLGLAIK</sequence>
<name>A0A381ZIU2_9ZZZZ</name>
<dbReference type="PANTHER" id="PTHR40690">
    <property type="entry name" value="GLL3100 PROTEIN"/>
    <property type="match status" value="1"/>
</dbReference>
<dbReference type="Pfam" id="PF07755">
    <property type="entry name" value="DUF1611"/>
    <property type="match status" value="1"/>
</dbReference>
<dbReference type="Pfam" id="PF17396">
    <property type="entry name" value="DUF1611_N"/>
    <property type="match status" value="1"/>
</dbReference>